<reference evidence="10 11" key="1">
    <citation type="journal article" date="2014" name="Genome Announc.">
        <title>Genome Sequence of Youngiibacter fragilis, the Type Strain of the Genus Youngiibacter.</title>
        <authorList>
            <person name="Wawrik C.B."/>
            <person name="Callaghan A.V."/>
            <person name="Stamps B.W."/>
            <person name="Wawrik B."/>
        </authorList>
    </citation>
    <scope>NUCLEOTIDE SEQUENCE [LARGE SCALE GENOMIC DNA]</scope>
    <source>
        <strain evidence="10 11">232.1</strain>
    </source>
</reference>
<dbReference type="InterPro" id="IPR020610">
    <property type="entry name" value="Thiolase_AS"/>
</dbReference>
<feature type="active site" description="Proton acceptor" evidence="6">
    <location>
        <position position="378"/>
    </location>
</feature>
<dbReference type="EC" id="2.3.1.9" evidence="2"/>
<feature type="domain" description="Thiolase C-terminal" evidence="9">
    <location>
        <begin position="270"/>
        <end position="390"/>
    </location>
</feature>
<evidence type="ECO:0000256" key="5">
    <source>
        <dbReference type="ARBA" id="ARBA00030755"/>
    </source>
</evidence>
<keyword evidence="4 7" id="KW-0012">Acyltransferase</keyword>
<dbReference type="PATRIC" id="fig|994573.3.peg.153"/>
<keyword evidence="3 7" id="KW-0808">Transferase</keyword>
<dbReference type="InterPro" id="IPR016039">
    <property type="entry name" value="Thiolase-like"/>
</dbReference>
<gene>
    <name evidence="10" type="ORF">T472_0200855</name>
</gene>
<dbReference type="Pfam" id="PF00108">
    <property type="entry name" value="Thiolase_N"/>
    <property type="match status" value="1"/>
</dbReference>
<comment type="similarity">
    <text evidence="1 7">Belongs to the thiolase-like superfamily. Thiolase family.</text>
</comment>
<dbReference type="PIRSF" id="PIRSF000429">
    <property type="entry name" value="Ac-CoA_Ac_transf"/>
    <property type="match status" value="1"/>
</dbReference>
<dbReference type="PANTHER" id="PTHR18919:SF107">
    <property type="entry name" value="ACETYL-COA ACETYLTRANSFERASE, CYTOSOLIC"/>
    <property type="match status" value="1"/>
</dbReference>
<name>V7IAU7_9CLOT</name>
<dbReference type="GO" id="GO:0003985">
    <property type="term" value="F:acetyl-CoA C-acetyltransferase activity"/>
    <property type="evidence" value="ECO:0007669"/>
    <property type="project" value="UniProtKB-EC"/>
</dbReference>
<evidence type="ECO:0000313" key="11">
    <source>
        <dbReference type="Proteomes" id="UP000017747"/>
    </source>
</evidence>
<dbReference type="AlphaFoldDB" id="V7IAU7"/>
<dbReference type="PROSITE" id="PS00098">
    <property type="entry name" value="THIOLASE_1"/>
    <property type="match status" value="1"/>
</dbReference>
<dbReference type="OrthoDB" id="56116at2"/>
<evidence type="ECO:0000259" key="9">
    <source>
        <dbReference type="Pfam" id="PF02803"/>
    </source>
</evidence>
<dbReference type="NCBIfam" id="TIGR01930">
    <property type="entry name" value="AcCoA-C-Actrans"/>
    <property type="match status" value="1"/>
</dbReference>
<feature type="active site" description="Acyl-thioester intermediate" evidence="6">
    <location>
        <position position="88"/>
    </location>
</feature>
<sequence length="392" mass="41413">MREAVIVSYARTPFGKFGGGLSPQTATELGGIAIREAVKRGGFEDSTIEYAYMGQVLQGGCGQVPSRQATRNAGLPWELPSITVNKVCSSGMISIALARRAILSGDVDGVIAGGMESMSNAPYILKSSRWGMRMGDSQAKDLMMNDGLWCPFYDRHMAVHGSEVSREYGISREEQDEFAFMSQMKAADAMKNGRLKDEIVPVEIAGRKGVTIIDTDESPRSETTIDSLSKLPPVFTKDGSVTAGNAPGVNDGACAMAIMSREKAEVLGLPILATILGHEEVSTDAKYIATVPGLATVKLLDRHGLDVSKVDLFEVNEAFAAVALVSTRIAGWNLSKVNIDGGAIAYGHPIGASGTRIVMHLVESLRARGGGTGVAAICSGAAQGDAMLIRVD</sequence>
<evidence type="ECO:0000256" key="6">
    <source>
        <dbReference type="PIRSR" id="PIRSR000429-1"/>
    </source>
</evidence>
<dbReference type="Pfam" id="PF02803">
    <property type="entry name" value="Thiolase_C"/>
    <property type="match status" value="1"/>
</dbReference>
<dbReference type="Proteomes" id="UP000017747">
    <property type="component" value="Unassembled WGS sequence"/>
</dbReference>
<dbReference type="InterPro" id="IPR002155">
    <property type="entry name" value="Thiolase"/>
</dbReference>
<evidence type="ECO:0000256" key="4">
    <source>
        <dbReference type="ARBA" id="ARBA00023315"/>
    </source>
</evidence>
<dbReference type="SUPFAM" id="SSF53901">
    <property type="entry name" value="Thiolase-like"/>
    <property type="match status" value="2"/>
</dbReference>
<feature type="domain" description="Thiolase N-terminal" evidence="8">
    <location>
        <begin position="5"/>
        <end position="262"/>
    </location>
</feature>
<evidence type="ECO:0000256" key="1">
    <source>
        <dbReference type="ARBA" id="ARBA00010982"/>
    </source>
</evidence>
<evidence type="ECO:0000256" key="2">
    <source>
        <dbReference type="ARBA" id="ARBA00012705"/>
    </source>
</evidence>
<evidence type="ECO:0000259" key="8">
    <source>
        <dbReference type="Pfam" id="PF00108"/>
    </source>
</evidence>
<feature type="active site" description="Proton acceptor" evidence="6">
    <location>
        <position position="348"/>
    </location>
</feature>
<dbReference type="EMBL" id="AXUN02000013">
    <property type="protein sequence ID" value="ETA82469.1"/>
    <property type="molecule type" value="Genomic_DNA"/>
</dbReference>
<evidence type="ECO:0000313" key="10">
    <source>
        <dbReference type="EMBL" id="ETA82469.1"/>
    </source>
</evidence>
<dbReference type="STRING" id="994573.T472_0200855"/>
<dbReference type="RefSeq" id="WP_023863227.1">
    <property type="nucleotide sequence ID" value="NZ_AXUN02000013.1"/>
</dbReference>
<accession>V7IAU7</accession>
<organism evidence="10 11">
    <name type="scientific">Youngiibacter fragilis 232.1</name>
    <dbReference type="NCBI Taxonomy" id="994573"/>
    <lineage>
        <taxon>Bacteria</taxon>
        <taxon>Bacillati</taxon>
        <taxon>Bacillota</taxon>
        <taxon>Clostridia</taxon>
        <taxon>Eubacteriales</taxon>
        <taxon>Clostridiaceae</taxon>
        <taxon>Youngiibacter</taxon>
    </lineage>
</organism>
<dbReference type="InterPro" id="IPR020613">
    <property type="entry name" value="Thiolase_CS"/>
</dbReference>
<dbReference type="PROSITE" id="PS00099">
    <property type="entry name" value="THIOLASE_3"/>
    <property type="match status" value="1"/>
</dbReference>
<dbReference type="NCBIfam" id="NF006086">
    <property type="entry name" value="PRK08235.1"/>
    <property type="match status" value="1"/>
</dbReference>
<dbReference type="CDD" id="cd00751">
    <property type="entry name" value="thiolase"/>
    <property type="match status" value="1"/>
</dbReference>
<dbReference type="InterPro" id="IPR020615">
    <property type="entry name" value="Thiolase_acyl_enz_int_AS"/>
</dbReference>
<proteinExistence type="inferred from homology"/>
<evidence type="ECO:0000256" key="3">
    <source>
        <dbReference type="ARBA" id="ARBA00022679"/>
    </source>
</evidence>
<dbReference type="InterPro" id="IPR020616">
    <property type="entry name" value="Thiolase_N"/>
</dbReference>
<dbReference type="eggNOG" id="COG0183">
    <property type="taxonomic scope" value="Bacteria"/>
</dbReference>
<dbReference type="InterPro" id="IPR020617">
    <property type="entry name" value="Thiolase_C"/>
</dbReference>
<dbReference type="PANTHER" id="PTHR18919">
    <property type="entry name" value="ACETYL-COA C-ACYLTRANSFERASE"/>
    <property type="match status" value="1"/>
</dbReference>
<evidence type="ECO:0000256" key="7">
    <source>
        <dbReference type="RuleBase" id="RU003557"/>
    </source>
</evidence>
<keyword evidence="11" id="KW-1185">Reference proteome</keyword>
<protein>
    <recommendedName>
        <fullName evidence="2">acetyl-CoA C-acetyltransferase</fullName>
        <ecNumber evidence="2">2.3.1.9</ecNumber>
    </recommendedName>
    <alternativeName>
        <fullName evidence="5">Acetoacetyl-CoA thiolase</fullName>
    </alternativeName>
</protein>
<dbReference type="PROSITE" id="PS00737">
    <property type="entry name" value="THIOLASE_2"/>
    <property type="match status" value="1"/>
</dbReference>
<dbReference type="Gene3D" id="3.40.47.10">
    <property type="match status" value="2"/>
</dbReference>
<comment type="caution">
    <text evidence="10">The sequence shown here is derived from an EMBL/GenBank/DDBJ whole genome shotgun (WGS) entry which is preliminary data.</text>
</comment>